<proteinExistence type="predicted"/>
<evidence type="ECO:0008006" key="3">
    <source>
        <dbReference type="Google" id="ProtNLM"/>
    </source>
</evidence>
<comment type="caution">
    <text evidence="2">The sequence shown here is derived from an EMBL/GenBank/DDBJ whole genome shotgun (WGS) entry which is preliminary data.</text>
</comment>
<dbReference type="SUPFAM" id="SSF56954">
    <property type="entry name" value="Outer membrane efflux proteins (OEP)"/>
    <property type="match status" value="1"/>
</dbReference>
<reference evidence="2" key="1">
    <citation type="journal article" date="2014" name="Front. Microbiol.">
        <title>High frequency of phylogenetically diverse reductive dehalogenase-homologous genes in deep subseafloor sedimentary metagenomes.</title>
        <authorList>
            <person name="Kawai M."/>
            <person name="Futagami T."/>
            <person name="Toyoda A."/>
            <person name="Takaki Y."/>
            <person name="Nishi S."/>
            <person name="Hori S."/>
            <person name="Arai W."/>
            <person name="Tsubouchi T."/>
            <person name="Morono Y."/>
            <person name="Uchiyama I."/>
            <person name="Ito T."/>
            <person name="Fujiyama A."/>
            <person name="Inagaki F."/>
            <person name="Takami H."/>
        </authorList>
    </citation>
    <scope>NUCLEOTIDE SEQUENCE</scope>
    <source>
        <strain evidence="2">Expedition CK06-06</strain>
    </source>
</reference>
<accession>X1UZR9</accession>
<name>X1UZR9_9ZZZZ</name>
<organism evidence="2">
    <name type="scientific">marine sediment metagenome</name>
    <dbReference type="NCBI Taxonomy" id="412755"/>
    <lineage>
        <taxon>unclassified sequences</taxon>
        <taxon>metagenomes</taxon>
        <taxon>ecological metagenomes</taxon>
    </lineage>
</organism>
<evidence type="ECO:0000256" key="1">
    <source>
        <dbReference type="SAM" id="MobiDB-lite"/>
    </source>
</evidence>
<dbReference type="AlphaFoldDB" id="X1UZR9"/>
<feature type="non-terminal residue" evidence="2">
    <location>
        <position position="258"/>
    </location>
</feature>
<dbReference type="EMBL" id="BARW01026767">
    <property type="protein sequence ID" value="GAJ09067.1"/>
    <property type="molecule type" value="Genomic_DNA"/>
</dbReference>
<feature type="region of interest" description="Disordered" evidence="1">
    <location>
        <begin position="66"/>
        <end position="93"/>
    </location>
</feature>
<gene>
    <name evidence="2" type="ORF">S12H4_43584</name>
</gene>
<feature type="non-terminal residue" evidence="2">
    <location>
        <position position="1"/>
    </location>
</feature>
<protein>
    <recommendedName>
        <fullName evidence="3">TolC family protein</fullName>
    </recommendedName>
</protein>
<dbReference type="Gene3D" id="1.20.1600.10">
    <property type="entry name" value="Outer membrane efflux proteins (OEP)"/>
    <property type="match status" value="1"/>
</dbReference>
<sequence>FTIFIFTGANVQAKEISLEEALNWGIENNSSIKEIKNSIETIERSLNLIDTEYGFKTNISANPIIAGGSDKQADENSNGVDEEDTSSESIDGPKISLKTTKLFPNGIILQSEISIKEEDLFDLEKLSEGPNSTFSATKSLYPVLPIKSEQEKYLASNNLLKVRENLTWQQEYKKIEFLESYFNLIRLRERLTLAKTNFQYAQEDLNKIFKKIEIGEAGERQEIEANIILKKAEINFLQAKNTLLQQKNGWYLNLGLPE</sequence>
<evidence type="ECO:0000313" key="2">
    <source>
        <dbReference type="EMBL" id="GAJ09067.1"/>
    </source>
</evidence>